<dbReference type="InterPro" id="IPR031656">
    <property type="entry name" value="DAO_C"/>
</dbReference>
<dbReference type="EC" id="1.1.5.3" evidence="5 17"/>
<evidence type="ECO:0000256" key="8">
    <source>
        <dbReference type="ARBA" id="ARBA00022723"/>
    </source>
</evidence>
<name>K9GEA4_PEND2</name>
<evidence type="ECO:0000256" key="6">
    <source>
        <dbReference type="ARBA" id="ARBA00022630"/>
    </source>
</evidence>
<evidence type="ECO:0000259" key="22">
    <source>
        <dbReference type="Pfam" id="PF16901"/>
    </source>
</evidence>
<dbReference type="FunFam" id="1.10.8.870:FF:000001">
    <property type="entry name" value="Glycerol-3-phosphate dehydrogenase"/>
    <property type="match status" value="1"/>
</dbReference>
<evidence type="ECO:0000256" key="1">
    <source>
        <dbReference type="ARBA" id="ARBA00001974"/>
    </source>
</evidence>
<feature type="transmembrane region" description="Helical" evidence="19">
    <location>
        <begin position="860"/>
        <end position="880"/>
    </location>
</feature>
<evidence type="ECO:0000256" key="18">
    <source>
        <dbReference type="SAM" id="MobiDB-lite"/>
    </source>
</evidence>
<comment type="cofactor">
    <cofactor evidence="1 17">
        <name>FAD</name>
        <dbReference type="ChEBI" id="CHEBI:57692"/>
    </cofactor>
</comment>
<keyword evidence="24" id="KW-1185">Reference proteome</keyword>
<dbReference type="GO" id="GO:0006072">
    <property type="term" value="P:glycerol-3-phosphate metabolic process"/>
    <property type="evidence" value="ECO:0007669"/>
    <property type="project" value="UniProtKB-UniRule"/>
</dbReference>
<keyword evidence="8" id="KW-0479">Metal-binding</keyword>
<evidence type="ECO:0000256" key="10">
    <source>
        <dbReference type="ARBA" id="ARBA00022827"/>
    </source>
</evidence>
<evidence type="ECO:0000256" key="13">
    <source>
        <dbReference type="ARBA" id="ARBA00022989"/>
    </source>
</evidence>
<dbReference type="GO" id="GO:0005739">
    <property type="term" value="C:mitochondrion"/>
    <property type="evidence" value="ECO:0007669"/>
    <property type="project" value="UniProtKB-SubCell"/>
</dbReference>
<organism evidence="23 24">
    <name type="scientific">Penicillium digitatum (strain PHI26 / CECT 20796)</name>
    <name type="common">Green mold</name>
    <dbReference type="NCBI Taxonomy" id="1170229"/>
    <lineage>
        <taxon>Eukaryota</taxon>
        <taxon>Fungi</taxon>
        <taxon>Dikarya</taxon>
        <taxon>Ascomycota</taxon>
        <taxon>Pezizomycotina</taxon>
        <taxon>Eurotiomycetes</taxon>
        <taxon>Eurotiomycetidae</taxon>
        <taxon>Eurotiales</taxon>
        <taxon>Aspergillaceae</taxon>
        <taxon>Penicillium</taxon>
    </lineage>
</organism>
<dbReference type="EMBL" id="AKCT01000022">
    <property type="protein sequence ID" value="EKV19359.1"/>
    <property type="molecule type" value="Genomic_DNA"/>
</dbReference>
<evidence type="ECO:0000256" key="5">
    <source>
        <dbReference type="ARBA" id="ARBA00013029"/>
    </source>
</evidence>
<dbReference type="AlphaFoldDB" id="K9GEA4"/>
<dbReference type="Pfam" id="PF16901">
    <property type="entry name" value="DAO_C"/>
    <property type="match status" value="1"/>
</dbReference>
<dbReference type="OrthoDB" id="264015at2759"/>
<dbReference type="Gene3D" id="1.10.8.870">
    <property type="entry name" value="Alpha-glycerophosphate oxidase, cap domain"/>
    <property type="match status" value="1"/>
</dbReference>
<comment type="subcellular location">
    <subcellularLocation>
        <location evidence="3">Membrane</location>
    </subcellularLocation>
    <subcellularLocation>
        <location evidence="2">Mitochondrion</location>
    </subcellularLocation>
</comment>
<dbReference type="InterPro" id="IPR000447">
    <property type="entry name" value="G3P_DH_FAD-dep"/>
</dbReference>
<dbReference type="SUPFAM" id="SSF54373">
    <property type="entry name" value="FAD-linked reductases, C-terminal domain"/>
    <property type="match status" value="1"/>
</dbReference>
<protein>
    <recommendedName>
        <fullName evidence="5 17">Glycerol-3-phosphate dehydrogenase</fullName>
        <ecNumber evidence="5 17">1.1.5.3</ecNumber>
    </recommendedName>
</protein>
<dbReference type="Gene3D" id="3.50.50.60">
    <property type="entry name" value="FAD/NAD(P)-binding domain"/>
    <property type="match status" value="1"/>
</dbReference>
<keyword evidence="13 19" id="KW-1133">Transmembrane helix</keyword>
<evidence type="ECO:0000256" key="7">
    <source>
        <dbReference type="ARBA" id="ARBA00022692"/>
    </source>
</evidence>
<evidence type="ECO:0000259" key="21">
    <source>
        <dbReference type="Pfam" id="PF01490"/>
    </source>
</evidence>
<dbReference type="GO" id="GO:0004368">
    <property type="term" value="F:glycerol-3-phosphate dehydrogenase (quinone) activity"/>
    <property type="evidence" value="ECO:0007669"/>
    <property type="project" value="UniProtKB-EC"/>
</dbReference>
<sequence>MAARHSRKLLRPLLYTSAAAAAGAGVLYISYRPRNIPGLEAPAVPPPGYREGKLVPPSFPSIKSRLEQIQDLKRSNDEEEYDLLIIGGGATGAGIALDAATRGLKVAVVERDDFSSGTSSKSTKLVHGGVRYLEKAVWELDYNQYALVKEALRERKYFLNTAPHLSSWLPIMVPVQKWWQAPYFWVGTKAYDFLAGSEGIETSYFLTKSKAIDAFPMLKRDSIVGAMVYYDGAHNDSRMNVSLAMTAALYGTTVVNHLEVTGLNKDASGKLCGARAKDIVTEKDGQVAKEFNIRAKGIINATGPFSDSIRKMDEPNVKEIVAPSAGVHIILPGYFSPSNMGLIDPSTSDGRVIFFLPWQGNTIAGTTDQPCEIEAQPQPTEKDINWILSEIRGYIASDITVDRSDVLAAWSGIRPLVRDPKVKNSEALVRNHLVTVSQSGLLTCAGGKWTTYRQMAEEAVDEAVKVFKLKPRQLTTLPDISGVGGSGLVADGAVLDGSCQTHQVRLIGAHGFSKTLFINLIQHFGLETDVAKHLTESYGDRSWQVAALSSPTSERFPVRGCRISPMYPFIDGEVRYAVRHEYAQTAVDVIARRTRLAFLNAEAALESLPTVIDMMAEELKWTTARKDLEWKDSLTYLSSMGLPKSFMGLSRHDVQNGRVTQVDDAERATFSRDEPPADMIESDDTHSHSESATPELASSFSFFNFFNLLSLLNLFNFSALYQHSHIMKPNQSDVDLQSLSFVKPKLHLDKESVLPKPELAEQDPFGDESQAGVKYKTMVWWQAGMIMIAETISLGILALPKALAVLGLIPGVLAILGAGIISTYTAYTIGQFKCRHVQVHSMADAGELLMGRTGRTTLDVAQLIFFVLVMGSHVLTFSIMMNVLTEHSTCTIIFSVVGLLASFLLTLPRRLERLSHISSLSFVSIVGAVLTGMIGVTLVKQGPVHVPAFSPSPKLHDACLAIANIIFAYAGHVAFFTLFSELKELHDFPKALALLQMSEMILYTVSAIVIYAYVGPTVSSPALNSAGHLFRKISYAIAIPTIVIGGVVNAHVAVKFIYVRVFRGTNSMHSQSFMARLAWAAISAALWISSWIITEGIPVFNDVLGLAVCTTYLTLALTQPRNEH</sequence>
<dbReference type="PANTHER" id="PTHR11985:SF15">
    <property type="entry name" value="GLYCEROL-3-PHOSPHATE DEHYDROGENASE, MITOCHONDRIAL"/>
    <property type="match status" value="1"/>
</dbReference>
<dbReference type="Pfam" id="PF01490">
    <property type="entry name" value="Aa_trans"/>
    <property type="match status" value="1"/>
</dbReference>
<dbReference type="PROSITE" id="PS00978">
    <property type="entry name" value="FAD_G3PDH_2"/>
    <property type="match status" value="1"/>
</dbReference>
<reference evidence="24" key="1">
    <citation type="journal article" date="2012" name="BMC Genomics">
        <title>Genome sequence of the necrotrophic fungus Penicillium digitatum, the main postharvest pathogen of citrus.</title>
        <authorList>
            <person name="Marcet-Houben M."/>
            <person name="Ballester A.-R."/>
            <person name="de la Fuente B."/>
            <person name="Harries E."/>
            <person name="Marcos J.F."/>
            <person name="Gonzalez-Candelas L."/>
            <person name="Gabaldon T."/>
        </authorList>
    </citation>
    <scope>NUCLEOTIDE SEQUENCE [LARGE SCALE GENOMIC DNA]</scope>
    <source>
        <strain evidence="24">PHI26 / CECT 20796</strain>
    </source>
</reference>
<dbReference type="InterPro" id="IPR013057">
    <property type="entry name" value="AA_transpt_TM"/>
</dbReference>
<evidence type="ECO:0000256" key="19">
    <source>
        <dbReference type="SAM" id="Phobius"/>
    </source>
</evidence>
<keyword evidence="15" id="KW-0496">Mitochondrion</keyword>
<feature type="transmembrane region" description="Helical" evidence="19">
    <location>
        <begin position="1073"/>
        <end position="1093"/>
    </location>
</feature>
<dbReference type="HOGENOM" id="CLU_009174_0_0_1"/>
<dbReference type="PRINTS" id="PR01001">
    <property type="entry name" value="FADG3PDH"/>
</dbReference>
<evidence type="ECO:0000256" key="9">
    <source>
        <dbReference type="ARBA" id="ARBA00022737"/>
    </source>
</evidence>
<feature type="domain" description="Amino acid transporter transmembrane" evidence="21">
    <location>
        <begin position="778"/>
        <end position="1118"/>
    </location>
</feature>
<dbReference type="GO" id="GO:0016020">
    <property type="term" value="C:membrane"/>
    <property type="evidence" value="ECO:0007669"/>
    <property type="project" value="UniProtKB-SubCell"/>
</dbReference>
<evidence type="ECO:0000313" key="23">
    <source>
        <dbReference type="EMBL" id="EKV19359.1"/>
    </source>
</evidence>
<evidence type="ECO:0000256" key="14">
    <source>
        <dbReference type="ARBA" id="ARBA00023002"/>
    </source>
</evidence>
<dbReference type="eggNOG" id="KOG0042">
    <property type="taxonomic scope" value="Eukaryota"/>
</dbReference>
<dbReference type="Proteomes" id="UP000009882">
    <property type="component" value="Unassembled WGS sequence"/>
</dbReference>
<dbReference type="Pfam" id="PF01266">
    <property type="entry name" value="DAO"/>
    <property type="match status" value="1"/>
</dbReference>
<keyword evidence="9" id="KW-0677">Repeat</keyword>
<feature type="transmembrane region" description="Helical" evidence="19">
    <location>
        <begin position="1033"/>
        <end position="1052"/>
    </location>
</feature>
<evidence type="ECO:0000256" key="4">
    <source>
        <dbReference type="ARBA" id="ARBA00007330"/>
    </source>
</evidence>
<feature type="transmembrane region" description="Helical" evidence="19">
    <location>
        <begin position="779"/>
        <end position="799"/>
    </location>
</feature>
<feature type="transmembrane region" description="Helical" evidence="19">
    <location>
        <begin position="920"/>
        <end position="940"/>
    </location>
</feature>
<accession>K9GEA4</accession>
<evidence type="ECO:0000256" key="16">
    <source>
        <dbReference type="ARBA" id="ARBA00023136"/>
    </source>
</evidence>
<feature type="transmembrane region" description="Helical" evidence="19">
    <location>
        <begin position="960"/>
        <end position="979"/>
    </location>
</feature>
<evidence type="ECO:0000256" key="15">
    <source>
        <dbReference type="ARBA" id="ARBA00023128"/>
    </source>
</evidence>
<evidence type="ECO:0000256" key="3">
    <source>
        <dbReference type="ARBA" id="ARBA00004370"/>
    </source>
</evidence>
<dbReference type="InterPro" id="IPR036188">
    <property type="entry name" value="FAD/NAD-bd_sf"/>
</dbReference>
<feature type="region of interest" description="Disordered" evidence="18">
    <location>
        <begin position="657"/>
        <end position="691"/>
    </location>
</feature>
<keyword evidence="16 19" id="KW-0472">Membrane</keyword>
<feature type="transmembrane region" description="Helical" evidence="19">
    <location>
        <begin position="12"/>
        <end position="31"/>
    </location>
</feature>
<keyword evidence="7 19" id="KW-0812">Transmembrane</keyword>
<feature type="domain" description="FAD dependent oxidoreductase" evidence="20">
    <location>
        <begin position="82"/>
        <end position="453"/>
    </location>
</feature>
<dbReference type="FunCoup" id="K9GEA4">
    <property type="interactions" value="611"/>
</dbReference>
<dbReference type="Gene3D" id="3.30.9.10">
    <property type="entry name" value="D-Amino Acid Oxidase, subunit A, domain 2"/>
    <property type="match status" value="1"/>
</dbReference>
<dbReference type="GO" id="GO:0046872">
    <property type="term" value="F:metal ion binding"/>
    <property type="evidence" value="ECO:0007669"/>
    <property type="project" value="UniProtKB-KW"/>
</dbReference>
<evidence type="ECO:0000256" key="17">
    <source>
        <dbReference type="RuleBase" id="RU361217"/>
    </source>
</evidence>
<dbReference type="STRING" id="1170229.K9GEA4"/>
<feature type="transmembrane region" description="Helical" evidence="19">
    <location>
        <begin position="805"/>
        <end position="827"/>
    </location>
</feature>
<dbReference type="InterPro" id="IPR038299">
    <property type="entry name" value="DAO_C_sf"/>
</dbReference>
<gene>
    <name evidence="23" type="ORF">PDIG_03160</name>
</gene>
<feature type="domain" description="Alpha-glycerophosphate oxidase C-terminal" evidence="22">
    <location>
        <begin position="499"/>
        <end position="626"/>
    </location>
</feature>
<keyword evidence="10" id="KW-0274">FAD</keyword>
<comment type="catalytic activity">
    <reaction evidence="17">
        <text>a quinone + sn-glycerol 3-phosphate = dihydroxyacetone phosphate + a quinol</text>
        <dbReference type="Rhea" id="RHEA:18977"/>
        <dbReference type="ChEBI" id="CHEBI:24646"/>
        <dbReference type="ChEBI" id="CHEBI:57597"/>
        <dbReference type="ChEBI" id="CHEBI:57642"/>
        <dbReference type="ChEBI" id="CHEBI:132124"/>
        <dbReference type="EC" id="1.1.5.3"/>
    </reaction>
</comment>
<dbReference type="PANTHER" id="PTHR11985">
    <property type="entry name" value="GLYCEROL-3-PHOSPHATE DEHYDROGENASE"/>
    <property type="match status" value="1"/>
</dbReference>
<evidence type="ECO:0000256" key="2">
    <source>
        <dbReference type="ARBA" id="ARBA00004173"/>
    </source>
</evidence>
<proteinExistence type="inferred from homology"/>
<keyword evidence="14 17" id="KW-0560">Oxidoreductase</keyword>
<dbReference type="SUPFAM" id="SSF51905">
    <property type="entry name" value="FAD/NAD(P)-binding domain"/>
    <property type="match status" value="1"/>
</dbReference>
<keyword evidence="6 17" id="KW-0285">Flavoprotein</keyword>
<keyword evidence="12" id="KW-0809">Transit peptide</keyword>
<feature type="transmembrane region" description="Helical" evidence="19">
    <location>
        <begin position="892"/>
        <end position="908"/>
    </location>
</feature>
<feature type="compositionally biased region" description="Basic and acidic residues" evidence="18">
    <location>
        <begin position="664"/>
        <end position="675"/>
    </location>
</feature>
<feature type="transmembrane region" description="Helical" evidence="19">
    <location>
        <begin position="991"/>
        <end position="1013"/>
    </location>
</feature>
<feature type="transmembrane region" description="Helical" evidence="19">
    <location>
        <begin position="702"/>
        <end position="721"/>
    </location>
</feature>
<comment type="caution">
    <text evidence="23">The sequence shown here is derived from an EMBL/GenBank/DDBJ whole genome shotgun (WGS) entry which is preliminary data.</text>
</comment>
<evidence type="ECO:0000259" key="20">
    <source>
        <dbReference type="Pfam" id="PF01266"/>
    </source>
</evidence>
<evidence type="ECO:0000256" key="12">
    <source>
        <dbReference type="ARBA" id="ARBA00022946"/>
    </source>
</evidence>
<evidence type="ECO:0000313" key="24">
    <source>
        <dbReference type="Proteomes" id="UP000009882"/>
    </source>
</evidence>
<comment type="similarity">
    <text evidence="4 17">Belongs to the FAD-dependent glycerol-3-phosphate dehydrogenase family.</text>
</comment>
<keyword evidence="11" id="KW-0106">Calcium</keyword>
<dbReference type="PROSITE" id="PS00977">
    <property type="entry name" value="FAD_G3PDH_1"/>
    <property type="match status" value="1"/>
</dbReference>
<evidence type="ECO:0000256" key="11">
    <source>
        <dbReference type="ARBA" id="ARBA00022837"/>
    </source>
</evidence>
<dbReference type="FunFam" id="3.30.9.10:FF:000001">
    <property type="entry name" value="Glycerol-3-phosphate dehydrogenase"/>
    <property type="match status" value="1"/>
</dbReference>
<dbReference type="InterPro" id="IPR006076">
    <property type="entry name" value="FAD-dep_OxRdtase"/>
</dbReference>
<dbReference type="InParanoid" id="K9GEA4"/>